<dbReference type="InterPro" id="IPR024789">
    <property type="entry name" value="APC4"/>
</dbReference>
<protein>
    <recommendedName>
        <fullName evidence="1">Anaphase-promoting complex subunit 4</fullName>
    </recommendedName>
</protein>
<evidence type="ECO:0000256" key="4">
    <source>
        <dbReference type="ARBA" id="ARBA00022786"/>
    </source>
</evidence>
<dbReference type="Pfam" id="PF12894">
    <property type="entry name" value="ANAPC4_WD40"/>
    <property type="match status" value="1"/>
</dbReference>
<dbReference type="GO" id="GO:0005680">
    <property type="term" value="C:anaphase-promoting complex"/>
    <property type="evidence" value="ECO:0007669"/>
    <property type="project" value="InterPro"/>
</dbReference>
<dbReference type="PANTHER" id="PTHR13260:SF0">
    <property type="entry name" value="ANAPHASE-PROMOTING COMPLEX SUBUNIT 4"/>
    <property type="match status" value="1"/>
</dbReference>
<keyword evidence="3" id="KW-0498">Mitosis</keyword>
<evidence type="ECO:0000259" key="7">
    <source>
        <dbReference type="Pfam" id="PF12894"/>
    </source>
</evidence>
<accession>A0AAW1S8E7</accession>
<name>A0AAW1S8E7_9CHLO</name>
<dbReference type="InterPro" id="IPR015943">
    <property type="entry name" value="WD40/YVTN_repeat-like_dom_sf"/>
</dbReference>
<evidence type="ECO:0000313" key="10">
    <source>
        <dbReference type="Proteomes" id="UP001445335"/>
    </source>
</evidence>
<dbReference type="GO" id="GO:0070979">
    <property type="term" value="P:protein K11-linked ubiquitination"/>
    <property type="evidence" value="ECO:0007669"/>
    <property type="project" value="TreeGrafter"/>
</dbReference>
<feature type="domain" description="Anaphase-promoting complex subunit 4 long" evidence="8">
    <location>
        <begin position="241"/>
        <end position="442"/>
    </location>
</feature>
<dbReference type="InterPro" id="IPR001680">
    <property type="entry name" value="WD40_rpt"/>
</dbReference>
<keyword evidence="10" id="KW-1185">Reference proteome</keyword>
<dbReference type="AlphaFoldDB" id="A0AAW1S8E7"/>
<feature type="compositionally biased region" description="Acidic residues" evidence="6">
    <location>
        <begin position="748"/>
        <end position="760"/>
    </location>
</feature>
<feature type="domain" description="Anaphase-promoting complex subunit 4-like WD40" evidence="7">
    <location>
        <begin position="24"/>
        <end position="109"/>
    </location>
</feature>
<dbReference type="InterPro" id="IPR024977">
    <property type="entry name" value="Apc4-like_WD40_dom"/>
</dbReference>
<organism evidence="9 10">
    <name type="scientific">Elliptochloris bilobata</name>
    <dbReference type="NCBI Taxonomy" id="381761"/>
    <lineage>
        <taxon>Eukaryota</taxon>
        <taxon>Viridiplantae</taxon>
        <taxon>Chlorophyta</taxon>
        <taxon>core chlorophytes</taxon>
        <taxon>Trebouxiophyceae</taxon>
        <taxon>Trebouxiophyceae incertae sedis</taxon>
        <taxon>Elliptochloris clade</taxon>
        <taxon>Elliptochloris</taxon>
    </lineage>
</organism>
<dbReference type="GO" id="GO:0031145">
    <property type="term" value="P:anaphase-promoting complex-dependent catabolic process"/>
    <property type="evidence" value="ECO:0007669"/>
    <property type="project" value="InterPro"/>
</dbReference>
<keyword evidence="2" id="KW-0132">Cell division</keyword>
<keyword evidence="5" id="KW-0131">Cell cycle</keyword>
<dbReference type="SUPFAM" id="SSF117289">
    <property type="entry name" value="Nucleoporin domain"/>
    <property type="match status" value="1"/>
</dbReference>
<dbReference type="InterPro" id="IPR024790">
    <property type="entry name" value="APC4_long_dom"/>
</dbReference>
<dbReference type="Proteomes" id="UP001445335">
    <property type="component" value="Unassembled WGS sequence"/>
</dbReference>
<evidence type="ECO:0000313" key="9">
    <source>
        <dbReference type="EMBL" id="KAK9841963.1"/>
    </source>
</evidence>
<dbReference type="Gene3D" id="2.130.10.10">
    <property type="entry name" value="YVTN repeat-like/Quinoprotein amine dehydrogenase"/>
    <property type="match status" value="1"/>
</dbReference>
<reference evidence="9 10" key="1">
    <citation type="journal article" date="2024" name="Nat. Commun.">
        <title>Phylogenomics reveals the evolutionary origins of lichenization in chlorophyte algae.</title>
        <authorList>
            <person name="Puginier C."/>
            <person name="Libourel C."/>
            <person name="Otte J."/>
            <person name="Skaloud P."/>
            <person name="Haon M."/>
            <person name="Grisel S."/>
            <person name="Petersen M."/>
            <person name="Berrin J.G."/>
            <person name="Delaux P.M."/>
            <person name="Dal Grande F."/>
            <person name="Keller J."/>
        </authorList>
    </citation>
    <scope>NUCLEOTIDE SEQUENCE [LARGE SCALE GENOMIC DNA]</scope>
    <source>
        <strain evidence="9 10">SAG 245.80</strain>
    </source>
</reference>
<evidence type="ECO:0000256" key="6">
    <source>
        <dbReference type="SAM" id="MobiDB-lite"/>
    </source>
</evidence>
<keyword evidence="4" id="KW-0833">Ubl conjugation pathway</keyword>
<evidence type="ECO:0000256" key="3">
    <source>
        <dbReference type="ARBA" id="ARBA00022776"/>
    </source>
</evidence>
<gene>
    <name evidence="9" type="ORF">WJX81_001494</name>
</gene>
<dbReference type="PANTHER" id="PTHR13260">
    <property type="entry name" value="ANAPHASE PROMOTING COMPLEX SUBUNIT 4 APC4"/>
    <property type="match status" value="1"/>
</dbReference>
<evidence type="ECO:0000259" key="8">
    <source>
        <dbReference type="Pfam" id="PF12896"/>
    </source>
</evidence>
<comment type="caution">
    <text evidence="9">The sequence shown here is derived from an EMBL/GenBank/DDBJ whole genome shotgun (WGS) entry which is preliminary data.</text>
</comment>
<dbReference type="Pfam" id="PF12896">
    <property type="entry name" value="ANAPC4"/>
    <property type="match status" value="1"/>
</dbReference>
<proteinExistence type="predicted"/>
<dbReference type="GO" id="GO:0051301">
    <property type="term" value="P:cell division"/>
    <property type="evidence" value="ECO:0007669"/>
    <property type="project" value="UniProtKB-KW"/>
</dbReference>
<feature type="region of interest" description="Disordered" evidence="6">
    <location>
        <begin position="748"/>
        <end position="769"/>
    </location>
</feature>
<evidence type="ECO:0000256" key="1">
    <source>
        <dbReference type="ARBA" id="ARBA00016067"/>
    </source>
</evidence>
<dbReference type="GO" id="GO:0034399">
    <property type="term" value="C:nuclear periphery"/>
    <property type="evidence" value="ECO:0007669"/>
    <property type="project" value="TreeGrafter"/>
</dbReference>
<dbReference type="EMBL" id="JALJOU010000009">
    <property type="protein sequence ID" value="KAK9841963.1"/>
    <property type="molecule type" value="Genomic_DNA"/>
</dbReference>
<evidence type="ECO:0000256" key="2">
    <source>
        <dbReference type="ARBA" id="ARBA00022618"/>
    </source>
</evidence>
<sequence>MADEAAAFTRLLDKGLTADVSHAAWSPTMDLLALVTADGQLCVHRLNWQRLWAITPEHAVTALCWRPDGKALAASAEDGAILVLDVENGEVLLRGQLAAGAVACLSWAEEAPAAGKHADAESLLPRNGAARFCGAPATPLPPPGRVPPQVYDFCRQPVEDTALAWPELPPRLSLLCAADCRGRISVYASSLFPLAEIDVAALAADARGSAPSITVLQVAVSGDLARMHILFQEGLQGAVQLLVVSTGCISQRRTEIRRLAFLASHILSLLSGAEVTLRAASEAWAEGVVAVADKVVLLRGLMRKHSGPADPVAELLALLACGHVSNAMHQFLSANLGEGGIKRLAKAVDAAASAVASLLAEHAQPALEAAAFQLAELHGLAHCTRWLAPLGVEEREVAAAEAQAAALLVRVEALRRTVISTAAEYRRCFDWLLQTVRRLNDDAAANATARPAPDAQRIAVFLQGQFRSDCLAPQLAAEAKEGGPAAHRDTAQAKLDALAEAVGIARIHQAAPIRQQLSRLLADCRGALAAAPVAMSPNLAALARVPLCCALPAPQRPPVSLALVPEDGAAGGEAAYVALALPGGGMPGPAQPGGAQRLLVLRLRGGKAGGLQAEAAVAAWPTGERMVDVAWYKAGALAALAAPVQQSQATPGWSPPGGGPGGGSGGGPAVGACRLLLLPWAAASMRRMELRAGMPPVLQEAPAVALPEGARWRALGYAAAEAPLAVSGPRGVACVLAGLQRALFLDLEEDEEGGDEDEDCGVLGEDPVT</sequence>
<dbReference type="SMART" id="SM00320">
    <property type="entry name" value="WD40"/>
    <property type="match status" value="2"/>
</dbReference>
<evidence type="ECO:0000256" key="5">
    <source>
        <dbReference type="ARBA" id="ARBA00023306"/>
    </source>
</evidence>